<evidence type="ECO:0000313" key="3">
    <source>
        <dbReference type="Proteomes" id="UP001428341"/>
    </source>
</evidence>
<dbReference type="GO" id="GO:0004523">
    <property type="term" value="F:RNA-DNA hybrid ribonuclease activity"/>
    <property type="evidence" value="ECO:0007669"/>
    <property type="project" value="InterPro"/>
</dbReference>
<accession>A0AAP0R1B1</accession>
<comment type="caution">
    <text evidence="2">The sequence shown here is derived from an EMBL/GenBank/DDBJ whole genome shotgun (WGS) entry which is preliminary data.</text>
</comment>
<reference evidence="2 3" key="1">
    <citation type="submission" date="2024-05" db="EMBL/GenBank/DDBJ databases">
        <title>Haplotype-resolved chromosome-level genome assembly of Huyou (Citrus changshanensis).</title>
        <authorList>
            <person name="Miao C."/>
            <person name="Chen W."/>
            <person name="Wu Y."/>
            <person name="Wang L."/>
            <person name="Zhao S."/>
            <person name="Grierson D."/>
            <person name="Xu C."/>
            <person name="Chen K."/>
        </authorList>
    </citation>
    <scope>NUCLEOTIDE SEQUENCE [LARGE SCALE GENOMIC DNA]</scope>
    <source>
        <strain evidence="2">01-14</strain>
        <tissue evidence="2">Leaf</tissue>
    </source>
</reference>
<proteinExistence type="predicted"/>
<dbReference type="Pfam" id="PF13456">
    <property type="entry name" value="RVT_3"/>
    <property type="match status" value="1"/>
</dbReference>
<keyword evidence="3" id="KW-1185">Reference proteome</keyword>
<dbReference type="PANTHER" id="PTHR34023">
    <property type="entry name" value="RNASE H DOMAIN-CONTAINING PROTEIN"/>
    <property type="match status" value="1"/>
</dbReference>
<dbReference type="Proteomes" id="UP001428341">
    <property type="component" value="Unassembled WGS sequence"/>
</dbReference>
<sequence>MIAKGCSTVNACYPLICDIKGLMDRNWRVVLHHVYRESNNAADFMASHALKLPLGVHIFAFPPPEISTWLLYDGLGISIPHRVIA</sequence>
<evidence type="ECO:0000313" key="2">
    <source>
        <dbReference type="EMBL" id="KAK9229528.1"/>
    </source>
</evidence>
<dbReference type="GO" id="GO:0003676">
    <property type="term" value="F:nucleic acid binding"/>
    <property type="evidence" value="ECO:0007669"/>
    <property type="project" value="InterPro"/>
</dbReference>
<feature type="domain" description="RNase H type-1" evidence="1">
    <location>
        <begin position="15"/>
        <end position="49"/>
    </location>
</feature>
<dbReference type="AlphaFoldDB" id="A0AAP0R1B1"/>
<organism evidence="2 3">
    <name type="scientific">Citrus x changshan-huyou</name>
    <dbReference type="NCBI Taxonomy" id="2935761"/>
    <lineage>
        <taxon>Eukaryota</taxon>
        <taxon>Viridiplantae</taxon>
        <taxon>Streptophyta</taxon>
        <taxon>Embryophyta</taxon>
        <taxon>Tracheophyta</taxon>
        <taxon>Spermatophyta</taxon>
        <taxon>Magnoliopsida</taxon>
        <taxon>eudicotyledons</taxon>
        <taxon>Gunneridae</taxon>
        <taxon>Pentapetalae</taxon>
        <taxon>rosids</taxon>
        <taxon>malvids</taxon>
        <taxon>Sapindales</taxon>
        <taxon>Rutaceae</taxon>
        <taxon>Aurantioideae</taxon>
        <taxon>Citrus</taxon>
    </lineage>
</organism>
<dbReference type="InterPro" id="IPR002156">
    <property type="entry name" value="RNaseH_domain"/>
</dbReference>
<name>A0AAP0R1B1_9ROSI</name>
<dbReference type="EMBL" id="JBCGBO010000001">
    <property type="protein sequence ID" value="KAK9229528.1"/>
    <property type="molecule type" value="Genomic_DNA"/>
</dbReference>
<dbReference type="PANTHER" id="PTHR34023:SF4">
    <property type="entry name" value="RNASE H TYPE-1 DOMAIN-CONTAINING PROTEIN"/>
    <property type="match status" value="1"/>
</dbReference>
<gene>
    <name evidence="2" type="ORF">WN944_022491</name>
</gene>
<evidence type="ECO:0000259" key="1">
    <source>
        <dbReference type="Pfam" id="PF13456"/>
    </source>
</evidence>
<protein>
    <recommendedName>
        <fullName evidence="1">RNase H type-1 domain-containing protein</fullName>
    </recommendedName>
</protein>